<dbReference type="RefSeq" id="WP_051136263.1">
    <property type="nucleotide sequence ID" value="NZ_BAABIH010000008.1"/>
</dbReference>
<name>A0A5P9QD52_9MICO</name>
<gene>
    <name evidence="2" type="ORF">KDY119_02928</name>
</gene>
<dbReference type="KEGG" id="lxl:KDY119_02928"/>
<dbReference type="Proteomes" id="UP000326702">
    <property type="component" value="Chromosome"/>
</dbReference>
<organism evidence="2 3">
    <name type="scientific">Luteimicrobium xylanilyticum</name>
    <dbReference type="NCBI Taxonomy" id="1133546"/>
    <lineage>
        <taxon>Bacteria</taxon>
        <taxon>Bacillati</taxon>
        <taxon>Actinomycetota</taxon>
        <taxon>Actinomycetes</taxon>
        <taxon>Micrococcales</taxon>
        <taxon>Luteimicrobium</taxon>
    </lineage>
</organism>
<evidence type="ECO:0000256" key="1">
    <source>
        <dbReference type="SAM" id="Phobius"/>
    </source>
</evidence>
<reference evidence="2 3" key="1">
    <citation type="submission" date="2019-10" db="EMBL/GenBank/DDBJ databases">
        <title>Genome sequence of Luteimicrobium xylanilyticum HY-24.</title>
        <authorList>
            <person name="Kim D.Y."/>
            <person name="Park H.-Y."/>
        </authorList>
    </citation>
    <scope>NUCLEOTIDE SEQUENCE [LARGE SCALE GENOMIC DNA]</scope>
    <source>
        <strain evidence="2 3">HY-24</strain>
    </source>
</reference>
<dbReference type="EMBL" id="CP045529">
    <property type="protein sequence ID" value="QFU99398.1"/>
    <property type="molecule type" value="Genomic_DNA"/>
</dbReference>
<protein>
    <submittedName>
        <fullName evidence="2">Uncharacterized protein</fullName>
    </submittedName>
</protein>
<dbReference type="OrthoDB" id="4842880at2"/>
<accession>A0A5P9QD52</accession>
<keyword evidence="1" id="KW-1133">Transmembrane helix</keyword>
<keyword evidence="3" id="KW-1185">Reference proteome</keyword>
<evidence type="ECO:0000313" key="3">
    <source>
        <dbReference type="Proteomes" id="UP000326702"/>
    </source>
</evidence>
<keyword evidence="1" id="KW-0472">Membrane</keyword>
<dbReference type="AlphaFoldDB" id="A0A5P9QD52"/>
<proteinExistence type="predicted"/>
<feature type="transmembrane region" description="Helical" evidence="1">
    <location>
        <begin position="21"/>
        <end position="39"/>
    </location>
</feature>
<keyword evidence="1" id="KW-0812">Transmembrane</keyword>
<evidence type="ECO:0000313" key="2">
    <source>
        <dbReference type="EMBL" id="QFU99398.1"/>
    </source>
</evidence>
<sequence>MSLDDPRTVAPRRLSTTARTWRITVAAAALVVLLIAQLVPTTFKNTNDWFPLGSLSQYAFATNPDGTVRSAFIIGTTADGHDVKVWLDQMGIGVGHAEIEGQLQRIVDDPDLLAGVARAYAWRYPHRPPLATLTLKRSTKKLHDGRPTGDESVEVLAVYHVPAGGVQ</sequence>